<sequence>MKQLKTLSLIILAVTAFTACKNADYQKSPGGLMYKLVRGEGKDSLKQGDIMKLYVTQKISGSKDTLLMDNYSTMPQYMPFQAVMPGQGDYNPMELVAKMHKGDSLILFVYVDSLIKKGIFQEAQLPPFIKKGDRYFMTFKLADIFKNDSLARLDQQKEGEAYQKREIEKNRADSIAFEKSGAKEKQISQVQDYLKSKNITAIKTPMGTFVKVDKPGDGAPVTDGKFATVTYNGKHLLTDSSFQASSFTVPIGQGGSIPGFEDGLKQFKKGGKGVIYIPGFLGYGKNPPPGSPFKEYEPLYFEVEVTNVTDTMPQQRPPVVAAPNPAQNEAKKTKK</sequence>
<dbReference type="OrthoDB" id="9814548at2"/>
<dbReference type="Proteomes" id="UP000003586">
    <property type="component" value="Chromosome"/>
</dbReference>
<dbReference type="AlphaFoldDB" id="W0F623"/>
<comment type="similarity">
    <text evidence="2">Belongs to the FKBP-type PPIase family.</text>
</comment>
<dbReference type="PROSITE" id="PS50059">
    <property type="entry name" value="FKBP_PPIASE"/>
    <property type="match status" value="1"/>
</dbReference>
<dbReference type="eggNOG" id="COG0545">
    <property type="taxonomic scope" value="Bacteria"/>
</dbReference>
<dbReference type="SUPFAM" id="SSF54534">
    <property type="entry name" value="FKBP-like"/>
    <property type="match status" value="1"/>
</dbReference>
<evidence type="ECO:0000256" key="8">
    <source>
        <dbReference type="SAM" id="SignalP"/>
    </source>
</evidence>
<reference evidence="10 11" key="1">
    <citation type="submission" date="2013-12" db="EMBL/GenBank/DDBJ databases">
        <authorList>
            <consortium name="DOE Joint Genome Institute"/>
            <person name="Eisen J."/>
            <person name="Huntemann M."/>
            <person name="Han J."/>
            <person name="Chen A."/>
            <person name="Kyrpides N."/>
            <person name="Mavromatis K."/>
            <person name="Markowitz V."/>
            <person name="Palaniappan K."/>
            <person name="Ivanova N."/>
            <person name="Schaumberg A."/>
            <person name="Pati A."/>
            <person name="Liolios K."/>
            <person name="Nordberg H.P."/>
            <person name="Cantor M.N."/>
            <person name="Hua S.X."/>
            <person name="Woyke T."/>
        </authorList>
    </citation>
    <scope>NUCLEOTIDE SEQUENCE [LARGE SCALE GENOMIC DNA]</scope>
    <source>
        <strain evidence="11">DSM 19437</strain>
    </source>
</reference>
<dbReference type="InterPro" id="IPR001179">
    <property type="entry name" value="PPIase_FKBP_dom"/>
</dbReference>
<keyword evidence="5 6" id="KW-0413">Isomerase</keyword>
<feature type="chain" id="PRO_5004789126" description="peptidylprolyl isomerase" evidence="8">
    <location>
        <begin position="19"/>
        <end position="335"/>
    </location>
</feature>
<evidence type="ECO:0000313" key="10">
    <source>
        <dbReference type="EMBL" id="AHF17253.1"/>
    </source>
</evidence>
<dbReference type="Gene3D" id="3.10.50.40">
    <property type="match status" value="1"/>
</dbReference>
<keyword evidence="4 6" id="KW-0697">Rotamase</keyword>
<comment type="catalytic activity">
    <reaction evidence="1 6">
        <text>[protein]-peptidylproline (omega=180) = [protein]-peptidylproline (omega=0)</text>
        <dbReference type="Rhea" id="RHEA:16237"/>
        <dbReference type="Rhea" id="RHEA-COMP:10747"/>
        <dbReference type="Rhea" id="RHEA-COMP:10748"/>
        <dbReference type="ChEBI" id="CHEBI:83833"/>
        <dbReference type="ChEBI" id="CHEBI:83834"/>
        <dbReference type="EC" id="5.2.1.8"/>
    </reaction>
</comment>
<dbReference type="InterPro" id="IPR046357">
    <property type="entry name" value="PPIase_dom_sf"/>
</dbReference>
<dbReference type="EC" id="5.2.1.8" evidence="3 6"/>
<feature type="signal peptide" evidence="8">
    <location>
        <begin position="1"/>
        <end position="18"/>
    </location>
</feature>
<dbReference type="EMBL" id="CP007035">
    <property type="protein sequence ID" value="AHF17253.1"/>
    <property type="molecule type" value="Genomic_DNA"/>
</dbReference>
<gene>
    <name evidence="10" type="ORF">NIASO_04645</name>
</gene>
<proteinExistence type="inferred from homology"/>
<evidence type="ECO:0000256" key="4">
    <source>
        <dbReference type="ARBA" id="ARBA00023110"/>
    </source>
</evidence>
<evidence type="ECO:0000256" key="5">
    <source>
        <dbReference type="ARBA" id="ARBA00023235"/>
    </source>
</evidence>
<protein>
    <recommendedName>
        <fullName evidence="3 6">peptidylprolyl isomerase</fullName>
        <ecNumber evidence="3 6">5.2.1.8</ecNumber>
    </recommendedName>
</protein>
<dbReference type="GO" id="GO:0003755">
    <property type="term" value="F:peptidyl-prolyl cis-trans isomerase activity"/>
    <property type="evidence" value="ECO:0007669"/>
    <property type="project" value="UniProtKB-KW"/>
</dbReference>
<organism evidence="10 11">
    <name type="scientific">Niabella soli DSM 19437</name>
    <dbReference type="NCBI Taxonomy" id="929713"/>
    <lineage>
        <taxon>Bacteria</taxon>
        <taxon>Pseudomonadati</taxon>
        <taxon>Bacteroidota</taxon>
        <taxon>Chitinophagia</taxon>
        <taxon>Chitinophagales</taxon>
        <taxon>Chitinophagaceae</taxon>
        <taxon>Niabella</taxon>
    </lineage>
</organism>
<keyword evidence="8" id="KW-0732">Signal</keyword>
<evidence type="ECO:0000256" key="1">
    <source>
        <dbReference type="ARBA" id="ARBA00000971"/>
    </source>
</evidence>
<evidence type="ECO:0000256" key="2">
    <source>
        <dbReference type="ARBA" id="ARBA00006577"/>
    </source>
</evidence>
<feature type="compositionally biased region" description="Low complexity" evidence="7">
    <location>
        <begin position="313"/>
        <end position="328"/>
    </location>
</feature>
<evidence type="ECO:0000256" key="7">
    <source>
        <dbReference type="SAM" id="MobiDB-lite"/>
    </source>
</evidence>
<feature type="domain" description="PPIase FKBP-type" evidence="9">
    <location>
        <begin position="224"/>
        <end position="309"/>
    </location>
</feature>
<evidence type="ECO:0000256" key="6">
    <source>
        <dbReference type="PROSITE-ProRule" id="PRU00277"/>
    </source>
</evidence>
<name>W0F623_9BACT</name>
<accession>W0F623</accession>
<evidence type="ECO:0000313" key="11">
    <source>
        <dbReference type="Proteomes" id="UP000003586"/>
    </source>
</evidence>
<keyword evidence="11" id="KW-1185">Reference proteome</keyword>
<dbReference type="PANTHER" id="PTHR43811">
    <property type="entry name" value="FKBP-TYPE PEPTIDYL-PROLYL CIS-TRANS ISOMERASE FKPA"/>
    <property type="match status" value="1"/>
</dbReference>
<evidence type="ECO:0000259" key="9">
    <source>
        <dbReference type="PROSITE" id="PS50059"/>
    </source>
</evidence>
<dbReference type="STRING" id="929713.NIASO_04645"/>
<dbReference type="KEGG" id="nso:NIASO_04645"/>
<dbReference type="Pfam" id="PF00254">
    <property type="entry name" value="FKBP_C"/>
    <property type="match status" value="1"/>
</dbReference>
<evidence type="ECO:0000256" key="3">
    <source>
        <dbReference type="ARBA" id="ARBA00013194"/>
    </source>
</evidence>
<dbReference type="PROSITE" id="PS51257">
    <property type="entry name" value="PROKAR_LIPOPROTEIN"/>
    <property type="match status" value="1"/>
</dbReference>
<dbReference type="RefSeq" id="WP_008583206.1">
    <property type="nucleotide sequence ID" value="NZ_CP007035.1"/>
</dbReference>
<feature type="region of interest" description="Disordered" evidence="7">
    <location>
        <begin position="313"/>
        <end position="335"/>
    </location>
</feature>
<dbReference type="PANTHER" id="PTHR43811:SF19">
    <property type="entry name" value="39 KDA FK506-BINDING NUCLEAR PROTEIN"/>
    <property type="match status" value="1"/>
</dbReference>
<dbReference type="HOGENOM" id="CLU_047811_0_0_10"/>